<dbReference type="SMART" id="SM00066">
    <property type="entry name" value="GAL4"/>
    <property type="match status" value="1"/>
</dbReference>
<gene>
    <name evidence="4" type="ORF">PT974_09540</name>
</gene>
<dbReference type="Proteomes" id="UP001338125">
    <property type="component" value="Unassembled WGS sequence"/>
</dbReference>
<accession>A0ABR0SHM7</accession>
<dbReference type="PROSITE" id="PS00463">
    <property type="entry name" value="ZN2_CY6_FUNGAL_1"/>
    <property type="match status" value="1"/>
</dbReference>
<dbReference type="Pfam" id="PF11951">
    <property type="entry name" value="Fungal_trans_2"/>
    <property type="match status" value="1"/>
</dbReference>
<sequence length="535" mass="58937">MDTSQAPTKPCHNCRRQRLRCDRSYPQCNKCAAAGKECLGYGKLFRWTGAIASRGKLAGRTSSAPLDAKNSSQQAPLHLRAARSLSPEYAARNLLDAGSPTDARDDGRDMQLIIPRARSADVEVTAPWILVDPIFQDLNPSYRYYLNYFSDRLCKDLVSHDVPDCNPFRSLLPLTRDHPLLQHIIVAASAAHMSVLFRSTPAQADGFALPVSSREVASKAALNDALVAKHKALRLMSSALQDVESAGGDAVLAAALFFVNVELIESGKHGWRAHLEGAGRILSLIQHTKAWDSSLRDYLLSDCFIYFILATAFMPPDQEAIKFESSQIPFVLAKTAANSYFCCPPDILEILHTASELSSVNIDNGTEDEVAAAAIALLHRAQAFDVETWAADIRSISSLQGVCVESRGHAGSAHRAAACLYILQAIPAVGKKCGRELTDTLIEEIYYHLSSIPDHDPNFKATSWPTFIAGAETVSAERRAWIMDRLRRLVSHCPWGFIYTAMDTLPILWSLAEEQMESTSWVQILKDPDLNFLIV</sequence>
<evidence type="ECO:0000313" key="4">
    <source>
        <dbReference type="EMBL" id="KAK5991260.1"/>
    </source>
</evidence>
<dbReference type="Gene3D" id="4.10.240.10">
    <property type="entry name" value="Zn(2)-C6 fungal-type DNA-binding domain"/>
    <property type="match status" value="1"/>
</dbReference>
<feature type="domain" description="Zn(2)-C6 fungal-type" evidence="3">
    <location>
        <begin position="10"/>
        <end position="38"/>
    </location>
</feature>
<keyword evidence="5" id="KW-1185">Reference proteome</keyword>
<organism evidence="4 5">
    <name type="scientific">Cladobotryum mycophilum</name>
    <dbReference type="NCBI Taxonomy" id="491253"/>
    <lineage>
        <taxon>Eukaryota</taxon>
        <taxon>Fungi</taxon>
        <taxon>Dikarya</taxon>
        <taxon>Ascomycota</taxon>
        <taxon>Pezizomycotina</taxon>
        <taxon>Sordariomycetes</taxon>
        <taxon>Hypocreomycetidae</taxon>
        <taxon>Hypocreales</taxon>
        <taxon>Hypocreaceae</taxon>
        <taxon>Cladobotryum</taxon>
    </lineage>
</organism>
<dbReference type="EMBL" id="JAVFKD010000014">
    <property type="protein sequence ID" value="KAK5991260.1"/>
    <property type="molecule type" value="Genomic_DNA"/>
</dbReference>
<dbReference type="SUPFAM" id="SSF57701">
    <property type="entry name" value="Zn2/Cys6 DNA-binding domain"/>
    <property type="match status" value="1"/>
</dbReference>
<evidence type="ECO:0000313" key="5">
    <source>
        <dbReference type="Proteomes" id="UP001338125"/>
    </source>
</evidence>
<evidence type="ECO:0000256" key="2">
    <source>
        <dbReference type="ARBA" id="ARBA00023242"/>
    </source>
</evidence>
<name>A0ABR0SHM7_9HYPO</name>
<evidence type="ECO:0000256" key="1">
    <source>
        <dbReference type="ARBA" id="ARBA00004123"/>
    </source>
</evidence>
<comment type="subcellular location">
    <subcellularLocation>
        <location evidence="1">Nucleus</location>
    </subcellularLocation>
</comment>
<dbReference type="InterPro" id="IPR021858">
    <property type="entry name" value="Fun_TF"/>
</dbReference>
<dbReference type="InterPro" id="IPR001138">
    <property type="entry name" value="Zn2Cys6_DnaBD"/>
</dbReference>
<dbReference type="PANTHER" id="PTHR37534">
    <property type="entry name" value="TRANSCRIPTIONAL ACTIVATOR PROTEIN UGA3"/>
    <property type="match status" value="1"/>
</dbReference>
<dbReference type="CDD" id="cd00067">
    <property type="entry name" value="GAL4"/>
    <property type="match status" value="1"/>
</dbReference>
<keyword evidence="2" id="KW-0539">Nucleus</keyword>
<dbReference type="PANTHER" id="PTHR37534:SF51">
    <property type="entry name" value="ACRIFLAVINE SENSITIVITY CONTROL PROTEIN ACR-2"/>
    <property type="match status" value="1"/>
</dbReference>
<dbReference type="Pfam" id="PF00172">
    <property type="entry name" value="Zn_clus"/>
    <property type="match status" value="1"/>
</dbReference>
<evidence type="ECO:0000259" key="3">
    <source>
        <dbReference type="PROSITE" id="PS50048"/>
    </source>
</evidence>
<protein>
    <submittedName>
        <fullName evidence="4">Acriflavine sensitivity control protein acr-2</fullName>
    </submittedName>
</protein>
<dbReference type="InterPro" id="IPR036864">
    <property type="entry name" value="Zn2-C6_fun-type_DNA-bd_sf"/>
</dbReference>
<proteinExistence type="predicted"/>
<dbReference type="PROSITE" id="PS50048">
    <property type="entry name" value="ZN2_CY6_FUNGAL_2"/>
    <property type="match status" value="1"/>
</dbReference>
<reference evidence="4 5" key="1">
    <citation type="submission" date="2024-01" db="EMBL/GenBank/DDBJ databases">
        <title>Complete genome of Cladobotryum mycophilum ATHUM6906.</title>
        <authorList>
            <person name="Christinaki A.C."/>
            <person name="Myridakis A.I."/>
            <person name="Kouvelis V.N."/>
        </authorList>
    </citation>
    <scope>NUCLEOTIDE SEQUENCE [LARGE SCALE GENOMIC DNA]</scope>
    <source>
        <strain evidence="4 5">ATHUM6906</strain>
    </source>
</reference>
<comment type="caution">
    <text evidence="4">The sequence shown here is derived from an EMBL/GenBank/DDBJ whole genome shotgun (WGS) entry which is preliminary data.</text>
</comment>